<evidence type="ECO:0000256" key="4">
    <source>
        <dbReference type="ARBA" id="ARBA00022884"/>
    </source>
</evidence>
<evidence type="ECO:0000256" key="2">
    <source>
        <dbReference type="ARBA" id="ARBA00022664"/>
    </source>
</evidence>
<evidence type="ECO:0000256" key="7">
    <source>
        <dbReference type="SAM" id="MobiDB-lite"/>
    </source>
</evidence>
<feature type="region of interest" description="Disordered" evidence="7">
    <location>
        <begin position="263"/>
        <end position="296"/>
    </location>
</feature>
<reference evidence="9" key="1">
    <citation type="submission" date="2020-03" db="EMBL/GenBank/DDBJ databases">
        <authorList>
            <person name="Zhang R."/>
        </authorList>
    </citation>
    <scope>NUCLEOTIDE SEQUENCE</scope>
</reference>
<dbReference type="InterPro" id="IPR025640">
    <property type="entry name" value="GYF_2"/>
</dbReference>
<evidence type="ECO:0000256" key="1">
    <source>
        <dbReference type="ARBA" id="ARBA00007747"/>
    </source>
</evidence>
<dbReference type="PANTHER" id="PTHR15608:SF0">
    <property type="entry name" value="HIV TAT-SPECIFIC FACTOR 1"/>
    <property type="match status" value="1"/>
</dbReference>
<dbReference type="SUPFAM" id="SSF54928">
    <property type="entry name" value="RNA-binding domain, RBD"/>
    <property type="match status" value="2"/>
</dbReference>
<dbReference type="InterPro" id="IPR012677">
    <property type="entry name" value="Nucleotide-bd_a/b_plait_sf"/>
</dbReference>
<dbReference type="Gene3D" id="3.30.70.330">
    <property type="match status" value="2"/>
</dbReference>
<keyword evidence="2" id="KW-0507">mRNA processing</keyword>
<dbReference type="FunFam" id="3.30.70.330:FF:000329">
    <property type="entry name" value="splicing factor U2AF-associated protein 2"/>
    <property type="match status" value="1"/>
</dbReference>
<dbReference type="Pfam" id="PF00076">
    <property type="entry name" value="RRM_1"/>
    <property type="match status" value="2"/>
</dbReference>
<dbReference type="GO" id="GO:0005686">
    <property type="term" value="C:U2 snRNP"/>
    <property type="evidence" value="ECO:0007669"/>
    <property type="project" value="TreeGrafter"/>
</dbReference>
<evidence type="ECO:0000256" key="5">
    <source>
        <dbReference type="ARBA" id="ARBA00023187"/>
    </source>
</evidence>
<dbReference type="CDD" id="cd12281">
    <property type="entry name" value="RRM1_TatSF1_like"/>
    <property type="match status" value="1"/>
</dbReference>
<dbReference type="GO" id="GO:0003723">
    <property type="term" value="F:RNA binding"/>
    <property type="evidence" value="ECO:0007669"/>
    <property type="project" value="UniProtKB-UniRule"/>
</dbReference>
<dbReference type="EMBL" id="GILB01004282">
    <property type="protein sequence ID" value="NUU84615.1"/>
    <property type="molecule type" value="Transcribed_RNA"/>
</dbReference>
<dbReference type="GO" id="GO:0000398">
    <property type="term" value="P:mRNA splicing, via spliceosome"/>
    <property type="evidence" value="ECO:0007669"/>
    <property type="project" value="InterPro"/>
</dbReference>
<sequence>MSSLKDSSVDLQTQQQQQPFSGAGNGYDGNYNTVSEVGWYILGEDQQQVGPYVFSELREHFLNGYLLESTLVWSEGRSDWQPLSAIPELMSGTSQQGSDYSRAALSYNDNEGEKLQEVREATLGSVGLRNGSYSNNEQKANYSTLVSSNDDEDEFEKWQREVKEAEAEAERLKNGSLPGDTGDDFGIDDSDRILSPPDGEDEFTDDDGTTYKWDGSLRAWVPQDNLSSVSGQYGVEQMTFHEQEEVFLNVNAADASLKDEAIGTGEVVESQRSDKRKLQDEQADKDKQADKKEANKAPDSWFELKVNTHVYVTGLPDDVTAEEVVEVFSKCGVIKEDPETKKPRVKIYVDKETGRIKGDALVTYLKEPSVDLAMQILDGTPLRPGGTIPMSVTRAKFEQKGERFITKQVDSKKKRKLKKVEDKILGWGGRDDAKVLIPSTVVLRQMFTLSEMRADESLRSELEVDVREECAKLGPVDSVKVCENNPHGVVLVKFKDRKDARSCIELMNGRWFGGRQIDASEDDGLINHALVRDHDEDAARLEQFGAELEAD</sequence>
<feature type="region of interest" description="Disordered" evidence="7">
    <location>
        <begin position="1"/>
        <end position="27"/>
    </location>
</feature>
<dbReference type="FunFam" id="3.30.70.330:FF:000105">
    <property type="entry name" value="HIV Tat-specific factor 1 homolog"/>
    <property type="match status" value="1"/>
</dbReference>
<dbReference type="GO" id="GO:0005684">
    <property type="term" value="C:U2-type spliceosomal complex"/>
    <property type="evidence" value="ECO:0007669"/>
    <property type="project" value="TreeGrafter"/>
</dbReference>
<proteinExistence type="inferred from homology"/>
<dbReference type="InterPro" id="IPR034392">
    <property type="entry name" value="TatSF1-like_RRM1"/>
</dbReference>
<dbReference type="SMART" id="SM00360">
    <property type="entry name" value="RRM"/>
    <property type="match status" value="2"/>
</dbReference>
<dbReference type="InterPro" id="IPR035979">
    <property type="entry name" value="RBD_domain_sf"/>
</dbReference>
<keyword evidence="4 6" id="KW-0694">RNA-binding</keyword>
<keyword evidence="5" id="KW-0508">mRNA splicing</keyword>
<evidence type="ECO:0000313" key="9">
    <source>
        <dbReference type="EMBL" id="NUU84615.1"/>
    </source>
</evidence>
<evidence type="ECO:0000259" key="8">
    <source>
        <dbReference type="PROSITE" id="PS50102"/>
    </source>
</evidence>
<dbReference type="SMART" id="SM00361">
    <property type="entry name" value="RRM_1"/>
    <property type="match status" value="1"/>
</dbReference>
<feature type="compositionally biased region" description="Basic and acidic residues" evidence="7">
    <location>
        <begin position="269"/>
        <end position="296"/>
    </location>
</feature>
<protein>
    <recommendedName>
        <fullName evidence="8">RRM domain-containing protein</fullName>
    </recommendedName>
</protein>
<dbReference type="InterPro" id="IPR000504">
    <property type="entry name" value="RRM_dom"/>
</dbReference>
<name>A0A6M2EME6_9ROSI</name>
<dbReference type="InterPro" id="IPR003954">
    <property type="entry name" value="RRM_euk-type"/>
</dbReference>
<feature type="domain" description="RRM" evidence="8">
    <location>
        <begin position="439"/>
        <end position="524"/>
    </location>
</feature>
<keyword evidence="3" id="KW-0677">Repeat</keyword>
<accession>A0A6M2EME6</accession>
<dbReference type="Pfam" id="PF14237">
    <property type="entry name" value="GYF_2"/>
    <property type="match status" value="1"/>
</dbReference>
<dbReference type="CDD" id="cd12285">
    <property type="entry name" value="RRM3_RBM39_like"/>
    <property type="match status" value="1"/>
</dbReference>
<feature type="domain" description="RRM" evidence="8">
    <location>
        <begin position="308"/>
        <end position="395"/>
    </location>
</feature>
<comment type="similarity">
    <text evidence="1">Belongs to the HTATSF1 family.</text>
</comment>
<feature type="compositionally biased region" description="Polar residues" evidence="7">
    <location>
        <begin position="131"/>
        <end position="148"/>
    </location>
</feature>
<dbReference type="AlphaFoldDB" id="A0A6M2EME6"/>
<feature type="region of interest" description="Disordered" evidence="7">
    <location>
        <begin position="129"/>
        <end position="154"/>
    </location>
</feature>
<dbReference type="PANTHER" id="PTHR15608">
    <property type="entry name" value="SPLICING FACTOR U2AF-ASSOCIATED PROTEIN 2"/>
    <property type="match status" value="1"/>
</dbReference>
<organism evidence="9">
    <name type="scientific">Populus davidiana</name>
    <dbReference type="NCBI Taxonomy" id="266767"/>
    <lineage>
        <taxon>Eukaryota</taxon>
        <taxon>Viridiplantae</taxon>
        <taxon>Streptophyta</taxon>
        <taxon>Embryophyta</taxon>
        <taxon>Tracheophyta</taxon>
        <taxon>Spermatophyta</taxon>
        <taxon>Magnoliopsida</taxon>
        <taxon>eudicotyledons</taxon>
        <taxon>Gunneridae</taxon>
        <taxon>Pentapetalae</taxon>
        <taxon>rosids</taxon>
        <taxon>fabids</taxon>
        <taxon>Malpighiales</taxon>
        <taxon>Salicaceae</taxon>
        <taxon>Saliceae</taxon>
        <taxon>Populus</taxon>
    </lineage>
</organism>
<evidence type="ECO:0000256" key="3">
    <source>
        <dbReference type="ARBA" id="ARBA00022737"/>
    </source>
</evidence>
<dbReference type="PROSITE" id="PS50102">
    <property type="entry name" value="RRM"/>
    <property type="match status" value="2"/>
</dbReference>
<dbReference type="InterPro" id="IPR034393">
    <property type="entry name" value="TatSF1-like"/>
</dbReference>
<evidence type="ECO:0000256" key="6">
    <source>
        <dbReference type="PROSITE-ProRule" id="PRU00176"/>
    </source>
</evidence>
<feature type="compositionally biased region" description="Polar residues" evidence="7">
    <location>
        <begin position="1"/>
        <end position="11"/>
    </location>
</feature>